<dbReference type="GO" id="GO:0046872">
    <property type="term" value="F:metal ion binding"/>
    <property type="evidence" value="ECO:0007669"/>
    <property type="project" value="UniProtKB-KW"/>
</dbReference>
<gene>
    <name evidence="7" type="ORF">DFR59_1318</name>
</gene>
<dbReference type="Pfam" id="PF08240">
    <property type="entry name" value="ADH_N"/>
    <property type="match status" value="1"/>
</dbReference>
<name>A0A370FY91_9BACI</name>
<dbReference type="CDD" id="cd08255">
    <property type="entry name" value="2-desacetyl-2-hydroxyethyl_bacteriochlorophyllide_like"/>
    <property type="match status" value="1"/>
</dbReference>
<keyword evidence="8" id="KW-1185">Reference proteome</keyword>
<comment type="similarity">
    <text evidence="2">Belongs to the zinc-containing alcohol dehydrogenase family.</text>
</comment>
<sequence>MEHDSLVLVGKKDLRWMTKSLDELNDDEMLVRTIAGAVSIGAELPQYMETDLTETAPVYPKETGYENYGEVIRVGNEVSSFKAGDRVVASFGHKDYGIVKECKAISVPKDIHYSDALLAILSCDAAKGVLKLNPKPTDKVLVSGMGTMGLLTVFFLKEYSKVQHIDVLDPDLTRVGLAKRLGANRIYHDSTECTDGDYNFGIECSGYNEAFQTLQESVQTHGEICILSDGNKQKFELHPPFYEKELKIVGSSDGWNYHKHAEWYFNRVKEGNLSVSKLFELEIDKQELIKCFRELSDGKINPVKVLVKY</sequence>
<dbReference type="SUPFAM" id="SSF50129">
    <property type="entry name" value="GroES-like"/>
    <property type="match status" value="1"/>
</dbReference>
<evidence type="ECO:0000313" key="8">
    <source>
        <dbReference type="Proteomes" id="UP000255326"/>
    </source>
</evidence>
<accession>A0A370FY91</accession>
<keyword evidence="3" id="KW-0479">Metal-binding</keyword>
<comment type="caution">
    <text evidence="7">The sequence shown here is derived from an EMBL/GenBank/DDBJ whole genome shotgun (WGS) entry which is preliminary data.</text>
</comment>
<evidence type="ECO:0000256" key="4">
    <source>
        <dbReference type="ARBA" id="ARBA00022833"/>
    </source>
</evidence>
<evidence type="ECO:0000256" key="5">
    <source>
        <dbReference type="ARBA" id="ARBA00023002"/>
    </source>
</evidence>
<organism evidence="7 8">
    <name type="scientific">Falsibacillus pallidus</name>
    <dbReference type="NCBI Taxonomy" id="493781"/>
    <lineage>
        <taxon>Bacteria</taxon>
        <taxon>Bacillati</taxon>
        <taxon>Bacillota</taxon>
        <taxon>Bacilli</taxon>
        <taxon>Bacillales</taxon>
        <taxon>Bacillaceae</taxon>
        <taxon>Falsibacillus</taxon>
    </lineage>
</organism>
<dbReference type="Gene3D" id="3.40.50.720">
    <property type="entry name" value="NAD(P)-binding Rossmann-like Domain"/>
    <property type="match status" value="1"/>
</dbReference>
<evidence type="ECO:0000259" key="6">
    <source>
        <dbReference type="Pfam" id="PF08240"/>
    </source>
</evidence>
<reference evidence="7 8" key="1">
    <citation type="submission" date="2018-07" db="EMBL/GenBank/DDBJ databases">
        <title>Genomic Encyclopedia of Type Strains, Phase IV (KMG-IV): sequencing the most valuable type-strain genomes for metagenomic binning, comparative biology and taxonomic classification.</title>
        <authorList>
            <person name="Goeker M."/>
        </authorList>
    </citation>
    <scope>NUCLEOTIDE SEQUENCE [LARGE SCALE GENOMIC DNA]</scope>
    <source>
        <strain evidence="7 8">DSM 25281</strain>
    </source>
</reference>
<dbReference type="Proteomes" id="UP000255326">
    <property type="component" value="Unassembled WGS sequence"/>
</dbReference>
<evidence type="ECO:0000256" key="3">
    <source>
        <dbReference type="ARBA" id="ARBA00022723"/>
    </source>
</evidence>
<dbReference type="RefSeq" id="WP_114747403.1">
    <property type="nucleotide sequence ID" value="NZ_QQAY01000031.1"/>
</dbReference>
<dbReference type="InterPro" id="IPR036291">
    <property type="entry name" value="NAD(P)-bd_dom_sf"/>
</dbReference>
<dbReference type="InterPro" id="IPR011032">
    <property type="entry name" value="GroES-like_sf"/>
</dbReference>
<dbReference type="AlphaFoldDB" id="A0A370FY91"/>
<proteinExistence type="inferred from homology"/>
<keyword evidence="4" id="KW-0862">Zinc</keyword>
<dbReference type="InterPro" id="IPR013154">
    <property type="entry name" value="ADH-like_N"/>
</dbReference>
<evidence type="ECO:0000256" key="2">
    <source>
        <dbReference type="ARBA" id="ARBA00008072"/>
    </source>
</evidence>
<feature type="domain" description="Alcohol dehydrogenase-like N-terminal" evidence="6">
    <location>
        <begin position="26"/>
        <end position="103"/>
    </location>
</feature>
<evidence type="ECO:0000313" key="7">
    <source>
        <dbReference type="EMBL" id="RDI36438.1"/>
    </source>
</evidence>
<dbReference type="GO" id="GO:0016491">
    <property type="term" value="F:oxidoreductase activity"/>
    <property type="evidence" value="ECO:0007669"/>
    <property type="project" value="UniProtKB-KW"/>
</dbReference>
<dbReference type="EMBL" id="QQAY01000031">
    <property type="protein sequence ID" value="RDI36438.1"/>
    <property type="molecule type" value="Genomic_DNA"/>
</dbReference>
<evidence type="ECO:0000256" key="1">
    <source>
        <dbReference type="ARBA" id="ARBA00001947"/>
    </source>
</evidence>
<dbReference type="PANTHER" id="PTHR43350:SF17">
    <property type="entry name" value="NAD-DEPENDENT ALCOHOL DEHYDROGENASE"/>
    <property type="match status" value="1"/>
</dbReference>
<dbReference type="OrthoDB" id="9792162at2"/>
<keyword evidence="5" id="KW-0560">Oxidoreductase</keyword>
<protein>
    <submittedName>
        <fullName evidence="7">Alcohol dehydrogenase</fullName>
    </submittedName>
</protein>
<dbReference type="PANTHER" id="PTHR43350">
    <property type="entry name" value="NAD-DEPENDENT ALCOHOL DEHYDROGENASE"/>
    <property type="match status" value="1"/>
</dbReference>
<dbReference type="SUPFAM" id="SSF51735">
    <property type="entry name" value="NAD(P)-binding Rossmann-fold domains"/>
    <property type="match status" value="1"/>
</dbReference>
<comment type="cofactor">
    <cofactor evidence="1">
        <name>Zn(2+)</name>
        <dbReference type="ChEBI" id="CHEBI:29105"/>
    </cofactor>
</comment>
<dbReference type="Gene3D" id="3.90.180.10">
    <property type="entry name" value="Medium-chain alcohol dehydrogenases, catalytic domain"/>
    <property type="match status" value="2"/>
</dbReference>